<feature type="compositionally biased region" description="Basic residues" evidence="18">
    <location>
        <begin position="119"/>
        <end position="130"/>
    </location>
</feature>
<name>A0AAV9NBW6_9EURO</name>
<keyword evidence="9" id="KW-0235">DNA replication</keyword>
<dbReference type="AlphaFoldDB" id="A0AAV9NBW6"/>
<dbReference type="Gene3D" id="3.30.210.10">
    <property type="entry name" value="DNA polymerase, thumb domain"/>
    <property type="match status" value="1"/>
</dbReference>
<evidence type="ECO:0000256" key="14">
    <source>
        <dbReference type="ARBA" id="ARBA00023239"/>
    </source>
</evidence>
<dbReference type="InterPro" id="IPR028207">
    <property type="entry name" value="DNA_pol_B_palm_palm"/>
</dbReference>
<dbReference type="InterPro" id="IPR036420">
    <property type="entry name" value="BRCT_dom_sf"/>
</dbReference>
<comment type="subcellular location">
    <subcellularLocation>
        <location evidence="2">Nucleus</location>
    </subcellularLocation>
</comment>
<feature type="active site" description="Nucleophile; Schiff-base intermediate with DNA; for 5'-dRP lyase activity" evidence="17">
    <location>
        <position position="458"/>
    </location>
</feature>
<gene>
    <name evidence="20" type="ORF">LTR84_001918</name>
</gene>
<dbReference type="RefSeq" id="XP_064707081.1">
    <property type="nucleotide sequence ID" value="XM_064845536.1"/>
</dbReference>
<dbReference type="GeneID" id="89970134"/>
<keyword evidence="15" id="KW-0539">Nucleus</keyword>
<dbReference type="Gene3D" id="1.10.150.20">
    <property type="entry name" value="5' to 3' exonuclease, C-terminal subdomain"/>
    <property type="match status" value="1"/>
</dbReference>
<dbReference type="SMART" id="SM00483">
    <property type="entry name" value="POLXc"/>
    <property type="match status" value="1"/>
</dbReference>
<dbReference type="PANTHER" id="PTHR11276:SF28">
    <property type="entry name" value="DNA POLYMERASE LAMBDA"/>
    <property type="match status" value="1"/>
</dbReference>
<keyword evidence="13" id="KW-0234">DNA repair</keyword>
<evidence type="ECO:0000256" key="6">
    <source>
        <dbReference type="ARBA" id="ARBA00022634"/>
    </source>
</evidence>
<dbReference type="InterPro" id="IPR037160">
    <property type="entry name" value="DNA_Pol_thumb_sf"/>
</dbReference>
<evidence type="ECO:0000256" key="17">
    <source>
        <dbReference type="PIRSR" id="PIRSR622312-50"/>
    </source>
</evidence>
<sequence>MATAKKKKEKERFFEDLSRLDRLIDDDEEDESLLKVRPTDSRPPPPRPLAEATTPRINSRPVQTPRVDVPPAGAQRKRKTCEEGPMPPPPAIKPAETKTKTKVKPQTIRSFSSPVRETKKPRQQALKRTKSHLDNPNPLWRKGDIPLKTIAEDKKVFQGLVFYFIPDDEDRLINPLFRHRIRVSIQYGATWANKYSSDVTHIVVCDDLNYSQVSRFFYNEKIPTAPTLILIDWVVESVSRKYPPDINSTRFQVEGSGNHGKDDDEDDEDSDCEILTPWEEEMVRDRGMFDSGMKTDVGGAPERSSSNTQYISTKIPGSTNETPEANAGLTTDDLQKAIEDVQKLGAIPLHPSFDGGQTSAIDVDDDFELSYLKESDKAKKKNSGFLCMEKHDGNEDNPNAKTIEVLQQMATYYDRIGDRWRTMAYRKAIGALRKQSQLVRTKEEARAIPQIGDSLAEKIEEIVTTNRLRKLEYTKLDSNDQVLQLFMGIYQVGYPTASKWIAQGHRTLDDLRQNVDLNTNQRIGLEHYVDFQQRIPRAEVTEHAAIVEKALKAADDGLQMIVGGSYRRGNKDSGDIDLIITKEGASLELVRTLMMELVIPALTDQDFLKVKLAGGEAHEQASKWHGASALPGAKTWRRIDLLFVPWAELGAALIYFTGNDIFNRSLRLLASRKEMRLNQHGLYADVMRGRGRERITDGKLLEGQDEKRIFEILGVPYQPPEHRKC</sequence>
<evidence type="ECO:0000256" key="10">
    <source>
        <dbReference type="ARBA" id="ARBA00022723"/>
    </source>
</evidence>
<dbReference type="Proteomes" id="UP001358417">
    <property type="component" value="Unassembled WGS sequence"/>
</dbReference>
<dbReference type="GO" id="GO:0016829">
    <property type="term" value="F:lyase activity"/>
    <property type="evidence" value="ECO:0007669"/>
    <property type="project" value="UniProtKB-KW"/>
</dbReference>
<comment type="catalytic activity">
    <reaction evidence="16">
        <text>DNA(n) + a 2'-deoxyribonucleoside 5'-triphosphate = DNA(n+1) + diphosphate</text>
        <dbReference type="Rhea" id="RHEA:22508"/>
        <dbReference type="Rhea" id="RHEA-COMP:17339"/>
        <dbReference type="Rhea" id="RHEA-COMP:17340"/>
        <dbReference type="ChEBI" id="CHEBI:33019"/>
        <dbReference type="ChEBI" id="CHEBI:61560"/>
        <dbReference type="ChEBI" id="CHEBI:173112"/>
        <dbReference type="EC" id="2.7.7.7"/>
    </reaction>
</comment>
<comment type="cofactor">
    <cofactor evidence="1">
        <name>Mn(2+)</name>
        <dbReference type="ChEBI" id="CHEBI:29035"/>
    </cofactor>
</comment>
<dbReference type="Gene3D" id="1.10.150.110">
    <property type="entry name" value="DNA polymerase beta, N-terminal domain-like"/>
    <property type="match status" value="1"/>
</dbReference>
<dbReference type="Pfam" id="PF14792">
    <property type="entry name" value="DNA_pol_B_palm"/>
    <property type="match status" value="1"/>
</dbReference>
<dbReference type="SUPFAM" id="SSF81301">
    <property type="entry name" value="Nucleotidyltransferase"/>
    <property type="match status" value="1"/>
</dbReference>
<dbReference type="GO" id="GO:0003677">
    <property type="term" value="F:DNA binding"/>
    <property type="evidence" value="ECO:0007669"/>
    <property type="project" value="InterPro"/>
</dbReference>
<keyword evidence="7" id="KW-0808">Transferase</keyword>
<feature type="region of interest" description="Disordered" evidence="18">
    <location>
        <begin position="25"/>
        <end position="139"/>
    </location>
</feature>
<keyword evidence="8" id="KW-0548">Nucleotidyltransferase</keyword>
<dbReference type="FunFam" id="1.10.150.20:FF:000010">
    <property type="entry name" value="DNA polymerase lambda"/>
    <property type="match status" value="1"/>
</dbReference>
<organism evidence="20 21">
    <name type="scientific">Exophiala bonariae</name>
    <dbReference type="NCBI Taxonomy" id="1690606"/>
    <lineage>
        <taxon>Eukaryota</taxon>
        <taxon>Fungi</taxon>
        <taxon>Dikarya</taxon>
        <taxon>Ascomycota</taxon>
        <taxon>Pezizomycotina</taxon>
        <taxon>Eurotiomycetes</taxon>
        <taxon>Chaetothyriomycetidae</taxon>
        <taxon>Chaetothyriales</taxon>
        <taxon>Herpotrichiellaceae</taxon>
        <taxon>Exophiala</taxon>
    </lineage>
</organism>
<dbReference type="InterPro" id="IPR010996">
    <property type="entry name" value="HHH_MUS81"/>
</dbReference>
<dbReference type="Gene3D" id="3.40.50.10190">
    <property type="entry name" value="BRCT domain"/>
    <property type="match status" value="1"/>
</dbReference>
<feature type="region of interest" description="Disordered" evidence="18">
    <location>
        <begin position="246"/>
        <end position="270"/>
    </location>
</feature>
<evidence type="ECO:0000256" key="4">
    <source>
        <dbReference type="ARBA" id="ARBA00012417"/>
    </source>
</evidence>
<evidence type="ECO:0000256" key="16">
    <source>
        <dbReference type="ARBA" id="ARBA00049244"/>
    </source>
</evidence>
<feature type="region of interest" description="Disordered" evidence="18">
    <location>
        <begin position="296"/>
        <end position="326"/>
    </location>
</feature>
<dbReference type="InterPro" id="IPR002054">
    <property type="entry name" value="DNA-dir_DNA_pol_X"/>
</dbReference>
<dbReference type="InterPro" id="IPR027421">
    <property type="entry name" value="DNA_pol_lamdba_lyase_dom_sf"/>
</dbReference>
<dbReference type="FunFam" id="3.30.210.10:FF:000001">
    <property type="entry name" value="DNA polymerase lambda"/>
    <property type="match status" value="1"/>
</dbReference>
<dbReference type="InterPro" id="IPR029398">
    <property type="entry name" value="PolB_thumb"/>
</dbReference>
<reference evidence="20 21" key="1">
    <citation type="submission" date="2023-08" db="EMBL/GenBank/DDBJ databases">
        <title>Black Yeasts Isolated from many extreme environments.</title>
        <authorList>
            <person name="Coleine C."/>
            <person name="Stajich J.E."/>
            <person name="Selbmann L."/>
        </authorList>
    </citation>
    <scope>NUCLEOTIDE SEQUENCE [LARGE SCALE GENOMIC DNA]</scope>
    <source>
        <strain evidence="20 21">CCFEE 5792</strain>
    </source>
</reference>
<evidence type="ECO:0000259" key="19">
    <source>
        <dbReference type="PROSITE" id="PS50172"/>
    </source>
</evidence>
<dbReference type="SUPFAM" id="SSF47802">
    <property type="entry name" value="DNA polymerase beta, N-terminal domain-like"/>
    <property type="match status" value="1"/>
</dbReference>
<dbReference type="SUPFAM" id="SSF52113">
    <property type="entry name" value="BRCT domain"/>
    <property type="match status" value="1"/>
</dbReference>
<evidence type="ECO:0000256" key="7">
    <source>
        <dbReference type="ARBA" id="ARBA00022679"/>
    </source>
</evidence>
<dbReference type="EMBL" id="JAVRRD010000011">
    <property type="protein sequence ID" value="KAK5053956.1"/>
    <property type="molecule type" value="Genomic_DNA"/>
</dbReference>
<dbReference type="GO" id="GO:0006303">
    <property type="term" value="P:double-strand break repair via nonhomologous end joining"/>
    <property type="evidence" value="ECO:0007669"/>
    <property type="project" value="TreeGrafter"/>
</dbReference>
<dbReference type="EC" id="2.7.7.7" evidence="4"/>
<dbReference type="InterPro" id="IPR018944">
    <property type="entry name" value="DNA_pol_lambd_fingers_domain"/>
</dbReference>
<dbReference type="InterPro" id="IPR001357">
    <property type="entry name" value="BRCT_dom"/>
</dbReference>
<dbReference type="InterPro" id="IPR002008">
    <property type="entry name" value="DNA_pol_X_beta-like"/>
</dbReference>
<dbReference type="Pfam" id="PF10391">
    <property type="entry name" value="DNA_pol_lambd_f"/>
    <property type="match status" value="1"/>
</dbReference>
<dbReference type="GO" id="GO:0003887">
    <property type="term" value="F:DNA-directed DNA polymerase activity"/>
    <property type="evidence" value="ECO:0007669"/>
    <property type="project" value="UniProtKB-KW"/>
</dbReference>
<comment type="caution">
    <text evidence="20">The sequence shown here is derived from an EMBL/GenBank/DDBJ whole genome shotgun (WGS) entry which is preliminary data.</text>
</comment>
<dbReference type="PROSITE" id="PS50172">
    <property type="entry name" value="BRCT"/>
    <property type="match status" value="1"/>
</dbReference>
<dbReference type="CDD" id="cd00141">
    <property type="entry name" value="NT_POLXc"/>
    <property type="match status" value="1"/>
</dbReference>
<evidence type="ECO:0000313" key="21">
    <source>
        <dbReference type="Proteomes" id="UP001358417"/>
    </source>
</evidence>
<dbReference type="FunFam" id="1.10.150.110:FF:000005">
    <property type="entry name" value="DNA polymerase POL4"/>
    <property type="match status" value="1"/>
</dbReference>
<evidence type="ECO:0000256" key="15">
    <source>
        <dbReference type="ARBA" id="ARBA00023242"/>
    </source>
</evidence>
<keyword evidence="12" id="KW-0239">DNA-directed DNA polymerase</keyword>
<evidence type="ECO:0000256" key="9">
    <source>
        <dbReference type="ARBA" id="ARBA00022705"/>
    </source>
</evidence>
<evidence type="ECO:0000256" key="8">
    <source>
        <dbReference type="ARBA" id="ARBA00022695"/>
    </source>
</evidence>
<evidence type="ECO:0000256" key="5">
    <source>
        <dbReference type="ARBA" id="ARBA00016513"/>
    </source>
</evidence>
<dbReference type="InterPro" id="IPR043519">
    <property type="entry name" value="NT_sf"/>
</dbReference>
<feature type="domain" description="BRCT" evidence="19">
    <location>
        <begin position="152"/>
        <end position="241"/>
    </location>
</feature>
<keyword evidence="21" id="KW-1185">Reference proteome</keyword>
<dbReference type="PANTHER" id="PTHR11276">
    <property type="entry name" value="DNA POLYMERASE TYPE-X FAMILY MEMBER"/>
    <property type="match status" value="1"/>
</dbReference>
<dbReference type="Pfam" id="PF14791">
    <property type="entry name" value="DNA_pol_B_thumb"/>
    <property type="match status" value="1"/>
</dbReference>
<accession>A0AAV9NBW6</accession>
<dbReference type="Gene3D" id="3.30.460.10">
    <property type="entry name" value="Beta Polymerase, domain 2"/>
    <property type="match status" value="1"/>
</dbReference>
<keyword evidence="14" id="KW-0456">Lyase</keyword>
<dbReference type="PRINTS" id="PR00870">
    <property type="entry name" value="DNAPOLXBETA"/>
</dbReference>
<dbReference type="GO" id="GO:0005634">
    <property type="term" value="C:nucleus"/>
    <property type="evidence" value="ECO:0007669"/>
    <property type="project" value="UniProtKB-SubCell"/>
</dbReference>
<evidence type="ECO:0000256" key="18">
    <source>
        <dbReference type="SAM" id="MobiDB-lite"/>
    </source>
</evidence>
<evidence type="ECO:0000256" key="12">
    <source>
        <dbReference type="ARBA" id="ARBA00022932"/>
    </source>
</evidence>
<evidence type="ECO:0000256" key="3">
    <source>
        <dbReference type="ARBA" id="ARBA00008323"/>
    </source>
</evidence>
<comment type="similarity">
    <text evidence="3">Belongs to the DNA polymerase type-X family.</text>
</comment>
<feature type="compositionally biased region" description="Polar residues" evidence="18">
    <location>
        <begin position="303"/>
        <end position="323"/>
    </location>
</feature>
<keyword evidence="11" id="KW-0227">DNA damage</keyword>
<proteinExistence type="inferred from homology"/>
<dbReference type="GO" id="GO:0046872">
    <property type="term" value="F:metal ion binding"/>
    <property type="evidence" value="ECO:0007669"/>
    <property type="project" value="UniProtKB-KW"/>
</dbReference>
<keyword evidence="10" id="KW-0479">Metal-binding</keyword>
<dbReference type="InterPro" id="IPR022312">
    <property type="entry name" value="DNA_pol_X"/>
</dbReference>
<evidence type="ECO:0000256" key="1">
    <source>
        <dbReference type="ARBA" id="ARBA00001936"/>
    </source>
</evidence>
<evidence type="ECO:0000256" key="11">
    <source>
        <dbReference type="ARBA" id="ARBA00022763"/>
    </source>
</evidence>
<keyword evidence="6" id="KW-0237">DNA synthesis</keyword>
<evidence type="ECO:0000256" key="13">
    <source>
        <dbReference type="ARBA" id="ARBA00023204"/>
    </source>
</evidence>
<evidence type="ECO:0000256" key="2">
    <source>
        <dbReference type="ARBA" id="ARBA00004123"/>
    </source>
</evidence>
<protein>
    <recommendedName>
        <fullName evidence="5">DNA polymerase lambda</fullName>
        <ecNumber evidence="4">2.7.7.7</ecNumber>
    </recommendedName>
</protein>
<evidence type="ECO:0000313" key="20">
    <source>
        <dbReference type="EMBL" id="KAK5053956.1"/>
    </source>
</evidence>
<dbReference type="SUPFAM" id="SSF81585">
    <property type="entry name" value="PsbU/PolX domain-like"/>
    <property type="match status" value="1"/>
</dbReference>
<dbReference type="Pfam" id="PF14716">
    <property type="entry name" value="HHH_8"/>
    <property type="match status" value="1"/>
</dbReference>
<dbReference type="PRINTS" id="PR00869">
    <property type="entry name" value="DNAPOLX"/>
</dbReference>